<sequence>MNFLDFIFKKLNPKEAQIKNISLNEEGRDLIVKLYTEIENENDIVFRKIFHYEVHLLE</sequence>
<name>A0A249XXQ3_9CAUD</name>
<keyword evidence="2" id="KW-1185">Reference proteome</keyword>
<dbReference type="Proteomes" id="UP000260005">
    <property type="component" value="Segment"/>
</dbReference>
<organism evidence="1 2">
    <name type="scientific">Enterococcus phage EF1</name>
    <dbReference type="NCBI Taxonomy" id="2025813"/>
    <lineage>
        <taxon>Viruses</taxon>
        <taxon>Duplodnaviria</taxon>
        <taxon>Heunggongvirae</taxon>
        <taxon>Uroviricota</taxon>
        <taxon>Caudoviricetes</taxon>
    </lineage>
</organism>
<reference evidence="1 2" key="1">
    <citation type="submission" date="2017-04" db="EMBL/GenBank/DDBJ databases">
        <title>Complete Genome Sequence of Lytic Bacteriophage EF1 Infecting Enterococcus faecalis Isolates.</title>
        <authorList>
            <person name="Kim D."/>
            <person name="Kim Y.J."/>
            <person name="Han B.K."/>
            <person name="Kim H."/>
        </authorList>
    </citation>
    <scope>NUCLEOTIDE SEQUENCE [LARGE SCALE GENOMIC DNA]</scope>
</reference>
<evidence type="ECO:0000313" key="2">
    <source>
        <dbReference type="Proteomes" id="UP000260005"/>
    </source>
</evidence>
<proteinExistence type="predicted"/>
<evidence type="ECO:0000313" key="1">
    <source>
        <dbReference type="EMBL" id="ASZ76755.1"/>
    </source>
</evidence>
<protein>
    <submittedName>
        <fullName evidence="1">Uncharacterized protein</fullName>
    </submittedName>
</protein>
<dbReference type="EMBL" id="MF001358">
    <property type="protein sequence ID" value="ASZ76755.1"/>
    <property type="molecule type" value="Genomic_DNA"/>
</dbReference>
<accession>A0A249XXQ3</accession>